<dbReference type="InterPro" id="IPR007354">
    <property type="entry name" value="CruF-like"/>
</dbReference>
<sequence>MSISNSIYRFFILWYICGVVLLTFDLLPPWLEWANSVFLYVSGSLAFLYLVKAYNYRLASLLSLIVIAATIFAEWLGVTYGFLFGSYHYEKDFGVQIMGVPLTIGFAWLMVVVTSRVLTLQVMNNIRIPKWGRLFAYATITSLFAVVMDLAIDPVAYVVKQYWVWEAESMYYNIPFSNFMGWFVLSFFIQIFFYLILKGQDKRDVPLWEHRMVVLYILVVGMFLLIALTAQLWLCFIVTTLSLFVLLLLYWRGKLHAIPKEK</sequence>
<dbReference type="EMBL" id="JAFBFC010000004">
    <property type="protein sequence ID" value="MBM7703819.1"/>
    <property type="molecule type" value="Genomic_DNA"/>
</dbReference>
<feature type="transmembrane region" description="Helical" evidence="1">
    <location>
        <begin position="232"/>
        <end position="251"/>
    </location>
</feature>
<protein>
    <submittedName>
        <fullName evidence="2">Membrane protein</fullName>
    </submittedName>
</protein>
<feature type="transmembrane region" description="Helical" evidence="1">
    <location>
        <begin position="209"/>
        <end position="226"/>
    </location>
</feature>
<feature type="transmembrane region" description="Helical" evidence="1">
    <location>
        <begin position="7"/>
        <end position="27"/>
    </location>
</feature>
<feature type="transmembrane region" description="Helical" evidence="1">
    <location>
        <begin position="95"/>
        <end position="113"/>
    </location>
</feature>
<dbReference type="RefSeq" id="WP_205187780.1">
    <property type="nucleotide sequence ID" value="NZ_JAFBFC010000004.1"/>
</dbReference>
<dbReference type="Proteomes" id="UP000809829">
    <property type="component" value="Unassembled WGS sequence"/>
</dbReference>
<feature type="transmembrane region" description="Helical" evidence="1">
    <location>
        <begin position="179"/>
        <end position="197"/>
    </location>
</feature>
<gene>
    <name evidence="2" type="ORF">JOC83_002668</name>
</gene>
<name>A0ABS2QZE7_9BACI</name>
<feature type="transmembrane region" description="Helical" evidence="1">
    <location>
        <begin position="33"/>
        <end position="51"/>
    </location>
</feature>
<accession>A0ABS2QZE7</accession>
<keyword evidence="1" id="KW-0472">Membrane</keyword>
<proteinExistence type="predicted"/>
<feature type="transmembrane region" description="Helical" evidence="1">
    <location>
        <begin position="134"/>
        <end position="159"/>
    </location>
</feature>
<feature type="transmembrane region" description="Helical" evidence="1">
    <location>
        <begin position="58"/>
        <end position="83"/>
    </location>
</feature>
<dbReference type="PANTHER" id="PTHR39419">
    <property type="entry name" value="SLL0814 PROTEIN"/>
    <property type="match status" value="1"/>
</dbReference>
<comment type="caution">
    <text evidence="2">The sequence shown here is derived from an EMBL/GenBank/DDBJ whole genome shotgun (WGS) entry which is preliminary data.</text>
</comment>
<evidence type="ECO:0000256" key="1">
    <source>
        <dbReference type="SAM" id="Phobius"/>
    </source>
</evidence>
<evidence type="ECO:0000313" key="3">
    <source>
        <dbReference type="Proteomes" id="UP000809829"/>
    </source>
</evidence>
<keyword evidence="3" id="KW-1185">Reference proteome</keyword>
<dbReference type="PANTHER" id="PTHR39419:SF1">
    <property type="entry name" value="SLL0814 PROTEIN"/>
    <property type="match status" value="1"/>
</dbReference>
<keyword evidence="1" id="KW-0812">Transmembrane</keyword>
<keyword evidence="1" id="KW-1133">Transmembrane helix</keyword>
<reference evidence="2 3" key="1">
    <citation type="submission" date="2021-01" db="EMBL/GenBank/DDBJ databases">
        <title>Genomic Encyclopedia of Type Strains, Phase IV (KMG-IV): sequencing the most valuable type-strain genomes for metagenomic binning, comparative biology and taxonomic classification.</title>
        <authorList>
            <person name="Goeker M."/>
        </authorList>
    </citation>
    <scope>NUCLEOTIDE SEQUENCE [LARGE SCALE GENOMIC DNA]</scope>
    <source>
        <strain evidence="2 3">DSM 104297</strain>
    </source>
</reference>
<evidence type="ECO:0000313" key="2">
    <source>
        <dbReference type="EMBL" id="MBM7703819.1"/>
    </source>
</evidence>
<organism evidence="2 3">
    <name type="scientific">Priestia iocasae</name>
    <dbReference type="NCBI Taxonomy" id="2291674"/>
    <lineage>
        <taxon>Bacteria</taxon>
        <taxon>Bacillati</taxon>
        <taxon>Bacillota</taxon>
        <taxon>Bacilli</taxon>
        <taxon>Bacillales</taxon>
        <taxon>Bacillaceae</taxon>
        <taxon>Priestia</taxon>
    </lineage>
</organism>
<dbReference type="Pfam" id="PF04240">
    <property type="entry name" value="Caroten_synth"/>
    <property type="match status" value="1"/>
</dbReference>